<gene>
    <name evidence="7 8" type="primary">pth</name>
    <name evidence="8" type="ORF">Ark11_0200</name>
</gene>
<comment type="function">
    <text evidence="7">Catalyzes the release of premature peptidyl moieties from peptidyl-tRNA molecules trapped in stalled 50S ribosomal subunits, and thus maintains levels of free tRNAs and 50S ribosomes.</text>
</comment>
<feature type="site" description="Discriminates between blocked and unblocked aminoacyl-tRNA" evidence="7">
    <location>
        <position position="7"/>
    </location>
</feature>
<accession>A0A0S4M0C9</accession>
<reference evidence="9" key="1">
    <citation type="submission" date="2015-11" db="EMBL/GenBank/DDBJ databases">
        <authorList>
            <person name="Seth-Smith H.M.B."/>
        </authorList>
    </citation>
    <scope>NUCLEOTIDE SEQUENCE [LARGE SCALE GENOMIC DNA]</scope>
    <source>
        <strain evidence="9">2013Ark11</strain>
    </source>
</reference>
<dbReference type="SUPFAM" id="SSF53178">
    <property type="entry name" value="Peptidyl-tRNA hydrolase-like"/>
    <property type="match status" value="1"/>
</dbReference>
<evidence type="ECO:0000256" key="6">
    <source>
        <dbReference type="ARBA" id="ARBA00050038"/>
    </source>
</evidence>
<evidence type="ECO:0000256" key="1">
    <source>
        <dbReference type="ARBA" id="ARBA00013260"/>
    </source>
</evidence>
<organism evidence="8 9">
    <name type="scientific">Candidatus Ichthyocystis hellenicum</name>
    <dbReference type="NCBI Taxonomy" id="1561003"/>
    <lineage>
        <taxon>Bacteria</taxon>
        <taxon>Pseudomonadati</taxon>
        <taxon>Pseudomonadota</taxon>
        <taxon>Betaproteobacteria</taxon>
        <taxon>Burkholderiales</taxon>
        <taxon>Candidatus Ichthyocystis</taxon>
    </lineage>
</organism>
<evidence type="ECO:0000313" key="9">
    <source>
        <dbReference type="Proteomes" id="UP000198651"/>
    </source>
</evidence>
<dbReference type="InterPro" id="IPR036416">
    <property type="entry name" value="Pept_tRNA_hydro_sf"/>
</dbReference>
<comment type="function">
    <text evidence="7">Hydrolyzes ribosome-free peptidyl-tRNAs (with 1 or more amino acids incorporated), which drop off the ribosome during protein synthesis, or as a result of ribosome stalling.</text>
</comment>
<evidence type="ECO:0000256" key="4">
    <source>
        <dbReference type="ARBA" id="ARBA00022884"/>
    </source>
</evidence>
<evidence type="ECO:0000256" key="5">
    <source>
        <dbReference type="ARBA" id="ARBA00038063"/>
    </source>
</evidence>
<dbReference type="STRING" id="1561003.Ark11_0200"/>
<evidence type="ECO:0000256" key="2">
    <source>
        <dbReference type="ARBA" id="ARBA00022555"/>
    </source>
</evidence>
<keyword evidence="7" id="KW-0963">Cytoplasm</keyword>
<name>A0A0S4M0C9_9BURK</name>
<feature type="binding site" evidence="7">
    <location>
        <position position="12"/>
    </location>
    <ligand>
        <name>tRNA</name>
        <dbReference type="ChEBI" id="CHEBI:17843"/>
    </ligand>
</feature>
<dbReference type="Pfam" id="PF01195">
    <property type="entry name" value="Pept_tRNA_hydro"/>
    <property type="match status" value="1"/>
</dbReference>
<dbReference type="Gene3D" id="3.40.50.1470">
    <property type="entry name" value="Peptidyl-tRNA hydrolase"/>
    <property type="match status" value="1"/>
</dbReference>
<comment type="subcellular location">
    <subcellularLocation>
        <location evidence="7">Cytoplasm</location>
    </subcellularLocation>
</comment>
<dbReference type="InterPro" id="IPR001328">
    <property type="entry name" value="Pept_tRNA_hydro"/>
</dbReference>
<comment type="subunit">
    <text evidence="7">Monomer.</text>
</comment>
<comment type="catalytic activity">
    <reaction evidence="7">
        <text>an N-acyl-L-alpha-aminoacyl-tRNA + H2O = an N-acyl-L-amino acid + a tRNA + H(+)</text>
        <dbReference type="Rhea" id="RHEA:54448"/>
        <dbReference type="Rhea" id="RHEA-COMP:10123"/>
        <dbReference type="Rhea" id="RHEA-COMP:13883"/>
        <dbReference type="ChEBI" id="CHEBI:15377"/>
        <dbReference type="ChEBI" id="CHEBI:15378"/>
        <dbReference type="ChEBI" id="CHEBI:59874"/>
        <dbReference type="ChEBI" id="CHEBI:78442"/>
        <dbReference type="ChEBI" id="CHEBI:138191"/>
        <dbReference type="EC" id="3.1.1.29"/>
    </reaction>
</comment>
<keyword evidence="9" id="KW-1185">Reference proteome</keyword>
<dbReference type="PROSITE" id="PS01196">
    <property type="entry name" value="PEPT_TRNA_HYDROL_2"/>
    <property type="match status" value="1"/>
</dbReference>
<dbReference type="GO" id="GO:0005737">
    <property type="term" value="C:cytoplasm"/>
    <property type="evidence" value="ECO:0007669"/>
    <property type="project" value="UniProtKB-SubCell"/>
</dbReference>
<protein>
    <recommendedName>
        <fullName evidence="6 7">Peptidyl-tRNA hydrolase</fullName>
        <shortName evidence="7">Pth</shortName>
        <ecNumber evidence="1 7">3.1.1.29</ecNumber>
    </recommendedName>
</protein>
<dbReference type="EMBL" id="LN906597">
    <property type="protein sequence ID" value="CUT17057.1"/>
    <property type="molecule type" value="Genomic_DNA"/>
</dbReference>
<dbReference type="EC" id="3.1.1.29" evidence="1 7"/>
<feature type="binding site" evidence="7">
    <location>
        <position position="61"/>
    </location>
    <ligand>
        <name>tRNA</name>
        <dbReference type="ChEBI" id="CHEBI:17843"/>
    </ligand>
</feature>
<dbReference type="GO" id="GO:0072344">
    <property type="term" value="P:rescue of stalled ribosome"/>
    <property type="evidence" value="ECO:0007669"/>
    <property type="project" value="UniProtKB-UniRule"/>
</dbReference>
<dbReference type="HAMAP" id="MF_00083">
    <property type="entry name" value="Pept_tRNA_hydro_bact"/>
    <property type="match status" value="1"/>
</dbReference>
<dbReference type="GO" id="GO:0004045">
    <property type="term" value="F:peptidyl-tRNA hydrolase activity"/>
    <property type="evidence" value="ECO:0007669"/>
    <property type="project" value="UniProtKB-UniRule"/>
</dbReference>
<dbReference type="GO" id="GO:0000049">
    <property type="term" value="F:tRNA binding"/>
    <property type="evidence" value="ECO:0007669"/>
    <property type="project" value="UniProtKB-UniRule"/>
</dbReference>
<sequence>MVVGLGNPGRNYAQTRHNIGFVWLDEWSRQLSMSFSSQPRFDSDIMACEGLVFMKPQTFMNLSGTAVCKLAKFKRIAPEQILVIHDELDLPFSTLRIKFGGGSAGHNGIKNIINEIGAKFWRLRVGIGRPIIKNQTVTDFVLGRFSHQESTEICQTAQHFFDNYWNIIQNGQLEQAISSLHKNCKSPATD</sequence>
<evidence type="ECO:0000313" key="8">
    <source>
        <dbReference type="EMBL" id="CUT17057.1"/>
    </source>
</evidence>
<feature type="binding site" evidence="7">
    <location>
        <position position="107"/>
    </location>
    <ligand>
        <name>tRNA</name>
        <dbReference type="ChEBI" id="CHEBI:17843"/>
    </ligand>
</feature>
<evidence type="ECO:0000256" key="3">
    <source>
        <dbReference type="ARBA" id="ARBA00022801"/>
    </source>
</evidence>
<comment type="similarity">
    <text evidence="5 7">Belongs to the PTH family.</text>
</comment>
<dbReference type="PATRIC" id="fig|1561003.3.peg.200"/>
<keyword evidence="2 7" id="KW-0820">tRNA-binding</keyword>
<feature type="site" description="Stabilizes the basic form of H active site to accept a proton" evidence="7">
    <location>
        <position position="86"/>
    </location>
</feature>
<dbReference type="CDD" id="cd00462">
    <property type="entry name" value="PTH"/>
    <property type="match status" value="1"/>
</dbReference>
<dbReference type="Proteomes" id="UP000198651">
    <property type="component" value="Chromosome I"/>
</dbReference>
<evidence type="ECO:0000256" key="7">
    <source>
        <dbReference type="HAMAP-Rule" id="MF_00083"/>
    </source>
</evidence>
<dbReference type="AlphaFoldDB" id="A0A0S4M0C9"/>
<dbReference type="FunFam" id="3.40.50.1470:FF:000001">
    <property type="entry name" value="Peptidyl-tRNA hydrolase"/>
    <property type="match status" value="1"/>
</dbReference>
<feature type="active site" description="Proton acceptor" evidence="7">
    <location>
        <position position="17"/>
    </location>
</feature>
<proteinExistence type="inferred from homology"/>
<dbReference type="PANTHER" id="PTHR17224">
    <property type="entry name" value="PEPTIDYL-TRNA HYDROLASE"/>
    <property type="match status" value="1"/>
</dbReference>
<dbReference type="PANTHER" id="PTHR17224:SF1">
    <property type="entry name" value="PEPTIDYL-TRNA HYDROLASE"/>
    <property type="match status" value="1"/>
</dbReference>
<feature type="binding site" evidence="7">
    <location>
        <position position="59"/>
    </location>
    <ligand>
        <name>tRNA</name>
        <dbReference type="ChEBI" id="CHEBI:17843"/>
    </ligand>
</feature>
<dbReference type="GO" id="GO:0006515">
    <property type="term" value="P:protein quality control for misfolded or incompletely synthesized proteins"/>
    <property type="evidence" value="ECO:0007669"/>
    <property type="project" value="UniProtKB-UniRule"/>
</dbReference>
<keyword evidence="3 7" id="KW-0378">Hydrolase</keyword>
<dbReference type="InterPro" id="IPR018171">
    <property type="entry name" value="Pept_tRNA_hydro_CS"/>
</dbReference>
<dbReference type="NCBIfam" id="TIGR00447">
    <property type="entry name" value="pth"/>
    <property type="match status" value="1"/>
</dbReference>
<keyword evidence="4 7" id="KW-0694">RNA-binding</keyword>